<proteinExistence type="inferred from homology"/>
<evidence type="ECO:0000259" key="3">
    <source>
        <dbReference type="Pfam" id="PF01408"/>
    </source>
</evidence>
<dbReference type="PANTHER" id="PTHR43708">
    <property type="entry name" value="CONSERVED EXPRESSED OXIDOREDUCTASE (EUROFUNG)"/>
    <property type="match status" value="1"/>
</dbReference>
<keyword evidence="6" id="KW-1185">Reference proteome</keyword>
<dbReference type="Pfam" id="PF01408">
    <property type="entry name" value="GFO_IDH_MocA"/>
    <property type="match status" value="1"/>
</dbReference>
<accession>A0ABT4JWG3</accession>
<keyword evidence="2" id="KW-0560">Oxidoreductase</keyword>
<protein>
    <submittedName>
        <fullName evidence="5">Gfo/Idh/MocA family oxidoreductase</fullName>
    </submittedName>
</protein>
<dbReference type="Proteomes" id="UP001149719">
    <property type="component" value="Unassembled WGS sequence"/>
</dbReference>
<evidence type="ECO:0000259" key="4">
    <source>
        <dbReference type="Pfam" id="PF22725"/>
    </source>
</evidence>
<dbReference type="RefSeq" id="WP_269126542.1">
    <property type="nucleotide sequence ID" value="NZ_JAPUBN010000018.1"/>
</dbReference>
<dbReference type="Pfam" id="PF22725">
    <property type="entry name" value="GFO_IDH_MocA_C3"/>
    <property type="match status" value="1"/>
</dbReference>
<comment type="caution">
    <text evidence="5">The sequence shown here is derived from an EMBL/GenBank/DDBJ whole genome shotgun (WGS) entry which is preliminary data.</text>
</comment>
<evidence type="ECO:0000313" key="6">
    <source>
        <dbReference type="Proteomes" id="UP001149719"/>
    </source>
</evidence>
<reference evidence="5" key="1">
    <citation type="submission" date="2022-12" db="EMBL/GenBank/DDBJ databases">
        <title>Marinomonas 15G1-11 sp. nov, isolated from marine algae.</title>
        <authorList>
            <person name="Butt M."/>
            <person name="Choi D.G."/>
            <person name="Kim J.M."/>
            <person name="Lee J.K."/>
            <person name="Baek J.H."/>
            <person name="Jeon C.O."/>
        </authorList>
    </citation>
    <scope>NUCLEOTIDE SEQUENCE</scope>
    <source>
        <strain evidence="5">15G1-11</strain>
    </source>
</reference>
<dbReference type="Gene3D" id="3.30.360.10">
    <property type="entry name" value="Dihydrodipicolinate Reductase, domain 2"/>
    <property type="match status" value="1"/>
</dbReference>
<dbReference type="PANTHER" id="PTHR43708:SF5">
    <property type="entry name" value="CONSERVED EXPRESSED OXIDOREDUCTASE (EUROFUNG)-RELATED"/>
    <property type="match status" value="1"/>
</dbReference>
<evidence type="ECO:0000256" key="2">
    <source>
        <dbReference type="ARBA" id="ARBA00023002"/>
    </source>
</evidence>
<dbReference type="SUPFAM" id="SSF55347">
    <property type="entry name" value="Glyceraldehyde-3-phosphate dehydrogenase-like, C-terminal domain"/>
    <property type="match status" value="1"/>
</dbReference>
<dbReference type="InterPro" id="IPR055170">
    <property type="entry name" value="GFO_IDH_MocA-like_dom"/>
</dbReference>
<dbReference type="InterPro" id="IPR036291">
    <property type="entry name" value="NAD(P)-bd_dom_sf"/>
</dbReference>
<dbReference type="SUPFAM" id="SSF51735">
    <property type="entry name" value="NAD(P)-binding Rossmann-fold domains"/>
    <property type="match status" value="1"/>
</dbReference>
<dbReference type="Gene3D" id="3.40.50.720">
    <property type="entry name" value="NAD(P)-binding Rossmann-like Domain"/>
    <property type="match status" value="1"/>
</dbReference>
<sequence>MSTIRVGLIGFGLSGRIFHGPFILANADMTLECVSSRRPDEVKAFVPNARVVSSPEVLIADEEIDLVVITSPNKVHFSLAKASLLAGKHVLLEKPSVTNLSDIEALCSLAKSKGLVLSVYQNRRYDSDFLRLRELVEGSVLGDVKYIESRFDRFRPNVQDRWRELPGEGTGIFWDLGPHLLDQMLCLLGEPLWLQGNMKTLREGSVTTDFFSVDMGYKDKVVTIGSSPFEAGEVLRFKVNASAGSWHCSGLDPQEEALRAGQMPRDECFPSKGQPQEAFSYQSDENGVITKIEDTMALGLYCDFYKTLSDSILGKGDAPVSLEDACKVIYGLCLAEQSSTEGKRLNWDYIPPIG</sequence>
<dbReference type="EMBL" id="JAPUBN010000018">
    <property type="protein sequence ID" value="MCZ2722707.1"/>
    <property type="molecule type" value="Genomic_DNA"/>
</dbReference>
<name>A0ABT4JWG3_9GAMM</name>
<organism evidence="5 6">
    <name type="scientific">Marinomonas phaeophyticola</name>
    <dbReference type="NCBI Taxonomy" id="3004091"/>
    <lineage>
        <taxon>Bacteria</taxon>
        <taxon>Pseudomonadati</taxon>
        <taxon>Pseudomonadota</taxon>
        <taxon>Gammaproteobacteria</taxon>
        <taxon>Oceanospirillales</taxon>
        <taxon>Oceanospirillaceae</taxon>
        <taxon>Marinomonas</taxon>
    </lineage>
</organism>
<feature type="domain" description="GFO/IDH/MocA-like oxidoreductase" evidence="4">
    <location>
        <begin position="129"/>
        <end position="245"/>
    </location>
</feature>
<evidence type="ECO:0000313" key="5">
    <source>
        <dbReference type="EMBL" id="MCZ2722707.1"/>
    </source>
</evidence>
<gene>
    <name evidence="5" type="ORF">O1D97_14080</name>
</gene>
<dbReference type="InterPro" id="IPR051317">
    <property type="entry name" value="Gfo/Idh/MocA_oxidoreduct"/>
</dbReference>
<feature type="domain" description="Gfo/Idh/MocA-like oxidoreductase N-terminal" evidence="3">
    <location>
        <begin position="4"/>
        <end position="120"/>
    </location>
</feature>
<comment type="similarity">
    <text evidence="1">Belongs to the Gfo/Idh/MocA family.</text>
</comment>
<dbReference type="InterPro" id="IPR000683">
    <property type="entry name" value="Gfo/Idh/MocA-like_OxRdtase_N"/>
</dbReference>
<evidence type="ECO:0000256" key="1">
    <source>
        <dbReference type="ARBA" id="ARBA00010928"/>
    </source>
</evidence>